<evidence type="ECO:0000256" key="4">
    <source>
        <dbReference type="ARBA" id="ARBA00022884"/>
    </source>
</evidence>
<dbReference type="PANTHER" id="PTHR11258:SF7">
    <property type="entry name" value="2'-5'-OLIGOADENYLATE SYNTHASE-LIKE PROTEIN 2"/>
    <property type="match status" value="1"/>
</dbReference>
<dbReference type="GeneID" id="115479913"/>
<evidence type="ECO:0000259" key="6">
    <source>
        <dbReference type="PROSITE" id="PS50053"/>
    </source>
</evidence>
<accession>A0A6P7Z965</accession>
<protein>
    <submittedName>
        <fullName evidence="8">2'-5'-oligoadenylate synthase 3-like</fullName>
    </submittedName>
</protein>
<dbReference type="InParanoid" id="A0A6P7Z965"/>
<dbReference type="AlphaFoldDB" id="A0A6P7Z965"/>
<organism evidence="7 8">
    <name type="scientific">Microcaecilia unicolor</name>
    <dbReference type="NCBI Taxonomy" id="1415580"/>
    <lineage>
        <taxon>Eukaryota</taxon>
        <taxon>Metazoa</taxon>
        <taxon>Chordata</taxon>
        <taxon>Craniata</taxon>
        <taxon>Vertebrata</taxon>
        <taxon>Euteleostomi</taxon>
        <taxon>Amphibia</taxon>
        <taxon>Gymnophiona</taxon>
        <taxon>Siphonopidae</taxon>
        <taxon>Microcaecilia</taxon>
    </lineage>
</organism>
<dbReference type="SUPFAM" id="SSF81631">
    <property type="entry name" value="PAP/OAS1 substrate-binding domain"/>
    <property type="match status" value="2"/>
</dbReference>
<keyword evidence="4" id="KW-0694">RNA-binding</keyword>
<evidence type="ECO:0000256" key="1">
    <source>
        <dbReference type="ARBA" id="ARBA00009526"/>
    </source>
</evidence>
<reference evidence="7" key="1">
    <citation type="submission" date="2024-06" db="UniProtKB">
        <authorList>
            <consortium name="RefSeq"/>
        </authorList>
    </citation>
    <scope>NUCLEOTIDE SEQUENCE [LARGE SCALE GENOMIC DNA]</scope>
</reference>
<dbReference type="PROSITE" id="PS50152">
    <property type="entry name" value="25A_SYNTH_3"/>
    <property type="match status" value="2"/>
</dbReference>
<dbReference type="PROSITE" id="PS50053">
    <property type="entry name" value="UBIQUITIN_2"/>
    <property type="match status" value="2"/>
</dbReference>
<dbReference type="InterPro" id="IPR043519">
    <property type="entry name" value="NT_sf"/>
</dbReference>
<dbReference type="InterPro" id="IPR002934">
    <property type="entry name" value="Polymerase_NTP_transf_dom"/>
</dbReference>
<dbReference type="Pfam" id="PF01909">
    <property type="entry name" value="NTP_transf_2"/>
    <property type="match status" value="2"/>
</dbReference>
<feature type="domain" description="Ubiquitin-like" evidence="6">
    <location>
        <begin position="341"/>
        <end position="409"/>
    </location>
</feature>
<gene>
    <name evidence="8" type="primary">LOC115479913</name>
</gene>
<name>A0A6P7Z965_9AMPH</name>
<dbReference type="GO" id="GO:0045087">
    <property type="term" value="P:innate immune response"/>
    <property type="evidence" value="ECO:0007669"/>
    <property type="project" value="UniProtKB-KW"/>
</dbReference>
<dbReference type="InterPro" id="IPR006116">
    <property type="entry name" value="NT_2-5OAS_ClassI-CCAase"/>
</dbReference>
<dbReference type="FunFam" id="3.30.460.10:FF:000007">
    <property type="entry name" value="2'-5'-oligoadenylate synthetase 1"/>
    <property type="match status" value="2"/>
</dbReference>
<dbReference type="Pfam" id="PF00240">
    <property type="entry name" value="ubiquitin"/>
    <property type="match status" value="2"/>
</dbReference>
<evidence type="ECO:0000313" key="7">
    <source>
        <dbReference type="Proteomes" id="UP000515156"/>
    </source>
</evidence>
<dbReference type="GO" id="GO:0001730">
    <property type="term" value="F:2'-5'-oligoadenylate synthetase activity"/>
    <property type="evidence" value="ECO:0007669"/>
    <property type="project" value="UniProtKB-EC"/>
</dbReference>
<keyword evidence="3" id="KW-0391">Immunity</keyword>
<dbReference type="GO" id="GO:0051607">
    <property type="term" value="P:defense response to virus"/>
    <property type="evidence" value="ECO:0007669"/>
    <property type="project" value="UniProtKB-KW"/>
</dbReference>
<dbReference type="InterPro" id="IPR029071">
    <property type="entry name" value="Ubiquitin-like_domsf"/>
</dbReference>
<dbReference type="GO" id="GO:0003725">
    <property type="term" value="F:double-stranded RNA binding"/>
    <property type="evidence" value="ECO:0007669"/>
    <property type="project" value="TreeGrafter"/>
</dbReference>
<dbReference type="InterPro" id="IPR000626">
    <property type="entry name" value="Ubiquitin-like_dom"/>
</dbReference>
<evidence type="ECO:0000256" key="5">
    <source>
        <dbReference type="ARBA" id="ARBA00023118"/>
    </source>
</evidence>
<keyword evidence="2" id="KW-0399">Innate immunity</keyword>
<dbReference type="FunFam" id="1.10.1410.20:FF:000001">
    <property type="entry name" value="2'-5'-oligoadenylate synthetase 1"/>
    <property type="match status" value="2"/>
</dbReference>
<keyword evidence="5" id="KW-0051">Antiviral defense</keyword>
<dbReference type="PANTHER" id="PTHR11258">
    <property type="entry name" value="2-5 OLIGOADENYLATE SYNTHETASE"/>
    <property type="match status" value="1"/>
</dbReference>
<dbReference type="Gene3D" id="3.30.460.10">
    <property type="entry name" value="Beta Polymerase, domain 2"/>
    <property type="match status" value="2"/>
</dbReference>
<feature type="domain" description="Ubiquitin-like" evidence="6">
    <location>
        <begin position="791"/>
        <end position="859"/>
    </location>
</feature>
<dbReference type="GO" id="GO:0005829">
    <property type="term" value="C:cytosol"/>
    <property type="evidence" value="ECO:0007669"/>
    <property type="project" value="TreeGrafter"/>
</dbReference>
<dbReference type="GO" id="GO:0005654">
    <property type="term" value="C:nucleoplasm"/>
    <property type="evidence" value="ECO:0007669"/>
    <property type="project" value="TreeGrafter"/>
</dbReference>
<dbReference type="Gene3D" id="1.10.1410.20">
    <property type="entry name" value="2'-5'-oligoadenylate synthetase 1, domain 2"/>
    <property type="match status" value="2"/>
</dbReference>
<sequence length="869" mass="99342">MFHHACAACSKANMDLCKAKAKDLDIFISEKLQPNERFLSQMATAVDSVCTFLKENCFKEVQVKGSKVKVLKVVKGGSTGKGTTLKGRSDADLVVFLSCFADYRDQEDNRREIIDEIRKKLEPYKGRGFTVTIENSKWSKPRVLSFQLKLDNYEDVVECDVLPAYDPLGQVTKDYRPDPRVYSNLLRTCPEGGGFSTCFTELQRDFVKCRPTKVKSLIRLVKYWYKSYFEDKPEVKKLPPKYALELLTIRAWEEDGKKDDENTKFNTAELFRKVLEMVLNYRTLCVYWLKYYDIDFLESQLSKRRPIIMDPADPTGNFGEGYCWAEVARAAEVCMSQPPSVELVITQDNQFLLSVSVSPNTKIQQVKERIQLERGISIDTMSLFLGDQELLSQCTLVQYGIFSSTMLKLKTQGSYYAARNHSHPGFRMELYDVPGHKLDEWIMNNLQSTSTFNKELKNAVHRIAEILKTQEGVIKVVKGGSTGKGTLLKDTSDADLVIFLQCFKSFQDQREIRGPVISKIYQMLKKCRQSIAFDMDIPEPKERRDPWGNLITPRSLTFTIKSRKGSPPIEVDVLPAFDAIGNFSRGSIPDPQVYVSLIEARAGPSEFSPCFTELQKDFVKISPTKLKSLIRLVKHWYKQYVKSKYPGIPLPHKYALELLTIHVWQKDSRDFKTEEGFCTFLKLLSRPRDLCIYWTKYYNFQNPVVSNFLKEQLKKPGPIILDPADPTGIMGLDTCWDLVAKEAAFCLTQPCCKNRGGDPLRAWDVPLSSSHTLMSLECLRPSYSSEQPSSLKLVIIQDDQVLLSVFVRPNTKIQQVKERIQSEMGISIDTMSLFREDQELMSHYTLAQYGIFSGTILKLKTQGSYCTIL</sequence>
<dbReference type="Gene3D" id="3.10.20.90">
    <property type="entry name" value="Phosphatidylinositol 3-kinase Catalytic Subunit, Chain A, domain 1"/>
    <property type="match status" value="2"/>
</dbReference>
<dbReference type="OrthoDB" id="1885901at2759"/>
<dbReference type="GO" id="GO:0005524">
    <property type="term" value="F:ATP binding"/>
    <property type="evidence" value="ECO:0007669"/>
    <property type="project" value="UniProtKB-KW"/>
</dbReference>
<dbReference type="Pfam" id="PF10421">
    <property type="entry name" value="OAS1_C"/>
    <property type="match status" value="2"/>
</dbReference>
<dbReference type="Proteomes" id="UP000515156">
    <property type="component" value="Chromosome 11"/>
</dbReference>
<dbReference type="CDD" id="cd05400">
    <property type="entry name" value="NT_2-5OAS_ClassI-CCAase"/>
    <property type="match status" value="2"/>
</dbReference>
<dbReference type="GO" id="GO:0045071">
    <property type="term" value="P:negative regulation of viral genome replication"/>
    <property type="evidence" value="ECO:0007669"/>
    <property type="project" value="TreeGrafter"/>
</dbReference>
<dbReference type="FunCoup" id="A0A6P7Z965">
    <property type="interactions" value="793"/>
</dbReference>
<dbReference type="PROSITE" id="PS00832">
    <property type="entry name" value="25A_SYNTH_1"/>
    <property type="match status" value="2"/>
</dbReference>
<dbReference type="SUPFAM" id="SSF81301">
    <property type="entry name" value="Nucleotidyltransferase"/>
    <property type="match status" value="2"/>
</dbReference>
<dbReference type="RefSeq" id="XP_030074098.1">
    <property type="nucleotide sequence ID" value="XM_030218238.1"/>
</dbReference>
<evidence type="ECO:0000256" key="2">
    <source>
        <dbReference type="ARBA" id="ARBA00022588"/>
    </source>
</evidence>
<proteinExistence type="inferred from homology"/>
<comment type="similarity">
    <text evidence="1">Belongs to the 2-5A synthase family.</text>
</comment>
<dbReference type="GO" id="GO:0016020">
    <property type="term" value="C:membrane"/>
    <property type="evidence" value="ECO:0007669"/>
    <property type="project" value="TreeGrafter"/>
</dbReference>
<dbReference type="SUPFAM" id="SSF54236">
    <property type="entry name" value="Ubiquitin-like"/>
    <property type="match status" value="2"/>
</dbReference>
<evidence type="ECO:0000256" key="3">
    <source>
        <dbReference type="ARBA" id="ARBA00022859"/>
    </source>
</evidence>
<dbReference type="SMART" id="SM00213">
    <property type="entry name" value="UBQ"/>
    <property type="match status" value="2"/>
</dbReference>
<keyword evidence="7" id="KW-1185">Reference proteome</keyword>
<reference evidence="8" key="2">
    <citation type="submission" date="2025-08" db="UniProtKB">
        <authorList>
            <consortium name="RefSeq"/>
        </authorList>
    </citation>
    <scope>IDENTIFICATION</scope>
</reference>
<dbReference type="InterPro" id="IPR043518">
    <property type="entry name" value="2-5OAS_N_CS"/>
</dbReference>
<evidence type="ECO:0000313" key="8">
    <source>
        <dbReference type="RefSeq" id="XP_030074098.1"/>
    </source>
</evidence>
<dbReference type="InterPro" id="IPR018952">
    <property type="entry name" value="2-5-oligoAdlate_synth_1_dom2/C"/>
</dbReference>
<dbReference type="KEGG" id="muo:115479913"/>